<feature type="compositionally biased region" description="Low complexity" evidence="1">
    <location>
        <begin position="1322"/>
        <end position="1335"/>
    </location>
</feature>
<dbReference type="InterPro" id="IPR008258">
    <property type="entry name" value="Transglycosylase_SLT_dom_1"/>
</dbReference>
<feature type="domain" description="Transglycosylase SLT" evidence="2">
    <location>
        <begin position="95"/>
        <end position="187"/>
    </location>
</feature>
<feature type="compositionally biased region" description="Low complexity" evidence="1">
    <location>
        <begin position="1632"/>
        <end position="1643"/>
    </location>
</feature>
<evidence type="ECO:0008006" key="6">
    <source>
        <dbReference type="Google" id="ProtNLM"/>
    </source>
</evidence>
<feature type="compositionally biased region" description="Low complexity" evidence="1">
    <location>
        <begin position="1209"/>
        <end position="1224"/>
    </location>
</feature>
<keyword evidence="4" id="KW-0614">Plasmid</keyword>
<sequence length="3999" mass="433719">MTDGKMRLMCGTIPCRTVPCHTKSIGQPMNAFLDTGDQDFQSQINAALAASEQDVAKLRPLPEPVIEQSVVQPPDSAPTAGGNSMAPPKMRALYEAAARAYNVPANVLMAMGATESMHNPGIVGPETRWGRAKGIMQYLDSTASSLGFNPLDAKESINHAAQQLRERLDKNYSMRDAVMEHHGGPDRSLWKQKTDAYGRKVLRRAAELFDQYQQEDAARSQTREADREAAAANKRDEYYGNPATRGIANPANSMATQLPPATQEQASALLGPDLAAGLMQGRQQMAGLMPDMSPDALLKRAEDRRQHDLEQRQKNLAASRQSLMAQGISDLARGTRNLDGIASGLVAAGAQAIGQDAVADAALRDYQEGARRNDIDNPAVIGTYKNIHDLGDFGRYAVEAVMENLPMFLPGFGGGAVGAMSARAGAQKLVAKEIQQQMAKGASRAAAEQAALRMVQRRVMAGTAAGAAPASMAMETGSIMGDIYDKTGQKRPGLALAYGLPAGLLDTLEPVMALRKVAGPVVDEAASHIIKRLGIEAGKQFLTEAGTEGLQTIVENAAVSHADGRKLFTPELADDVIDSMLKGGIGGGVIGAGSEATHAYLHDGAAKPTPIAPYAAAVEATFKGSGPLSRVANRAAPQAAAAANPQQSAAMDRPPVGMDPYLPEEAGAPAAQADAGQAGTSPAEPTLADFPAGEMAELETPAGVQPVLVEAHRGDNQVQVVTENGDSFLLPLTGREGMKLRRPPASEPARAGLPEWGATPRAQMSGQPLEAASPAPFELTARAKPEPAPDISPALQDTDARVAGADRQRAEQTRRQALDAVLARDKVRHPAMAFAAELRRQGVRDTAPTADEQARIRRYQDAQAAFNQPDDNSAQSLPNEMDVAALVPEKKASPVPAPAAKPAQPLPEALRPLADKARTPQQFYQLAKKAGVQNVTQEDTRRQLIAAYKAYRQNPQGASPIPAAPAPAAATPLPVQAPAAQASPRPARAPAGWHAQARQVDVRRDTVRDAIARMGGLRHDQAMREWGPTLVEGQRSRVFGKPLFRKTGGQGLTLDHAREALAEHGYLPADSDINDLYQAFAADRSHPALLEAQAAAKAEQGDVPAATIDAGASDPLHPALAHDPLLDGPSHAWMPDEELLAEEVDRHDDAGAEALQALVSALGQHQPAEQVADTLERLAIQHADLPYNAFLDKLEGALNGRTEDRDSRSAGQAAPAAGKPADQRGGFAAPDRAQQRQDPAGAGTGGFQLDSYTETELRDREAAAQEADAQRKKSQQQEDRKRQADAEAADFVLTGSDSHADQLAARGQSSLFDVPSAAAVDTTPSRSSSPTETAPPAAPPAPAAIRAKSGQPFKSLGVAKLQAQRHPGHEPVAVDGGYELRPQTEPTAQPAEAAPPAGEPIAEDVEFPTKAIGDSYRHISHSSRSAGEADKARYERVIQQIRDKVEPMIETPAQREAYDAALLKFKRDYIQQSLQLARAREGTVSGHVAGRSKFNSKQASWRGSAYDRAQEAFEGWLKRFGDDVELAVMRARTMEQRRRDNASVEAEKEARRADARRRMLRAVTAILNVKPGDNVNGKIVLRINKDRAGYPSSFSYERWDGVQDTYQFLELFRDVTKADLHSLMDEARLQMQQAQPEQQAAPPAESPADDKPAAPAKKKKPAAPPSAPAAEESEPEKTAPAAGRPLPSADWNDFAGWWNGVVDGQETTAAEILQAFDTLAAPEGLASTLKALKVATLQRLAGWSARPDDKKADLVRKVRENTLSRLLLDKEAPPLRYVFGEDLAKKVQEHEGQIRDLVASLTDEDVRAFAQRMAKEQAQEDAQREKDRQRLADPQTREDFRDLLRQKRAQEDISHRDAYLSLTPAQRARYDELEAEHSRGAREARQRAARNAVAAAQQKTGAQVLETKHTQKGHDLFVVQLDERVDRDSYNTLNAAAKRMGGYYSKYRGGGAIPGFQFRDRASADAFAQLAQGDSQAAQEAVDARRDAFDDDKSQSAAERLRTMAARLDELADASLARDRKANTARRARFAAAAEAQASAQKAEAATMRRLADGIDSGGVSFLNLVRQKVQLEALDKHLSAARWHALQAQYGAKWDQHRGDPITPEVADHAEWPSFTVWQHDLASLARQMLALDGGKQLGERLLKVANDVTAEYEAFARANLSKVATFSLSDGSPAVFANRHKAELAVARSGKRGQAIVISVKRGENAVILSPQAAAEAGVWESPAKRVTLTPEFAGELIAKMRQHPNQLHQLNSLLTPAADRARLAGMGIATATELRAALREYIGLREAPAAPDKVKQLERAMVGRQNDGLDFFPTGPETVAQILDAAELEPGMRVLEPSAGMGHIAEQIRAGGAEPEVIELSPARRELLEAKGFNLVGDDFLAFNDANQAERGFTYGDLMEAPDGTRGILRGQGGMGSDRVRLVSDAPSGEARELGKYNFSELVGVERRGAGSGYDRIIMNPPFSDRRDAEHVRHAYTLLKPGGRLVAIMGEGVFFGQDKKAQAFREWLEQVGGTSEKLPDGAFKDPSLPVTTGASARMVVVDKVAELDLAGSSLSLGVSREDEGNRGTLARDAVSNPGRVDDDHFVQVERFVRDRLSQFREFPNHVVVDRFDALPAAVRKDLETQGGDAENTQGVYDHGTHSIYIVAGNHDSLAEVENTLYHELLGHYALDQLAGATPRERNRFKRRLYQHLGLKKVLEIAERHQLADAMQEYNRSLALSGAPLPVREIVMMDELYARLAEQGKPGARQRLLEVLGAFRQWLRDKGFAKLSQLGESDLALLLKQGRALIEQGQGKVAAPFLRYSGTLATPPENALSVDQARELLLASPQGPLIEQLLDSKRIQLHQMVRTKNAPPGMQPALIQGVTTSDGTIHLVAGNLSADRLLPVLMHEMFHSGVAPLLGEARWKKLLQDLDSLHGQAQRSKGRAGELLRQAAARVDDARDSGAPMNAAEEFGAYAIELAEQAPKTWRDWADAVIGEVKAFLQRRFGLQLGKVTPEQLRALARAAVRASAAAQRQGTLSGGFGGMALAGAHSLITPEKTAISMREGNFPGTSSPQAQRDENIALGFEVQRKLKDHAPGWTQRIREIGLKGLRPMLSMLPGNAVVEMYRQAMPALFRAQRLGEHLDGRRQSMMEEADLVFRQWGGLESAAADKMSDLMHEATIWGIHPDQDAHERWRPEWKNKHAQLAKDWAALPAPAKTVYYAVRDLYTKRSEEMFQALADRIDRIENVPATVKQRMTLELRQAFDRNKGAGPYFPLARFGDYLVIASKTGGDDKTMDRIVLSAETEAEQKAMAEDLRARGFDNVKLDRSAYRKPGSDGGPQLTQFAASVMDRLEESSLDDHSRDVLLDEINQLLIEALPPASARKHYKHRKDVPGFSRDALRAFIRAQKSLASHVANLEYQDRIDASLRMARKQAVADQSKVNEYAQVVDEMQERAEIARTFKAHPIANLLSQLGFANFLGFSLSQGLLNLTQVPILTYPTLAARFNDAKASRALALAYKQVGEAMGRRGGESWMDVRKLKLSPDEENMLAVMKMRGKLDLTMAMDLVRGEGTSQEAGRSAVLRGAQWAGRYMGVFAHVTEAANRQVSALAAYRLAKEAGWNEAKSLNYAADVLDGTQFNYGFGNRPRILMSNTGRVLGMLHTFAIHTLFRVGRNLAQAMHGRTVEERQFARRFLVRMLAVQTGFAGLSSLPVLPVAGAVAGGAAYRASKSRTMAWAAAGGGIALMEALLGGLGHDDNEPWDWQAELRAFLADITGSKTAAELLDRGLIRGLGVDVANRISMGDLLFRDVDTGPRDSTASNWLDKAFVQLVGGAAFGAVANYAKAADMANKGHYDRAMEAALPKFAGDLLKAGRYAKEDIRVVDGPATVKRADATAFDVVAQALGFTPSKVAEKNAEIRTMREAQSQMSGRRGELVKAWVASRINEDGGAEEEARKQIGDFNSKQPGLRISGNDLRRALISLKKDVSRQEWGVVGSKRYRALAGAVDQYNTEE</sequence>
<feature type="compositionally biased region" description="Basic and acidic residues" evidence="1">
    <location>
        <begin position="216"/>
        <end position="238"/>
    </location>
</feature>
<evidence type="ECO:0000313" key="4">
    <source>
        <dbReference type="EMBL" id="AXE37173.1"/>
    </source>
</evidence>
<dbReference type="Gene3D" id="1.10.530.10">
    <property type="match status" value="1"/>
</dbReference>
<feature type="region of interest" description="Disordered" evidence="1">
    <location>
        <begin position="1201"/>
        <end position="1286"/>
    </location>
</feature>
<reference evidence="4 5" key="1">
    <citation type="submission" date="2018-05" db="EMBL/GenBank/DDBJ databases">
        <title>Genome sequencing, assembly and analysis of the novel insecticidal bacterium, Chromobacterium phragmitis.</title>
        <authorList>
            <person name="Sparks M.E."/>
            <person name="Blackburn M.B."/>
            <person name="Gundersen-Rindal D.E."/>
        </authorList>
    </citation>
    <scope>NUCLEOTIDE SEQUENCE [LARGE SCALE GENOMIC DNA]</scope>
    <source>
        <strain evidence="4">IIBBL 274-1</strain>
        <plasmid evidence="4 5">unnamed</plasmid>
    </source>
</reference>
<feature type="region of interest" description="Disordered" evidence="1">
    <location>
        <begin position="1813"/>
        <end position="1839"/>
    </location>
</feature>
<dbReference type="Gene3D" id="3.40.50.150">
    <property type="entry name" value="Vaccinia Virus protein VP39"/>
    <property type="match status" value="1"/>
</dbReference>
<feature type="region of interest" description="Disordered" evidence="1">
    <location>
        <begin position="1631"/>
        <end position="1686"/>
    </location>
</feature>
<dbReference type="PANTHER" id="PTHR48125:SF12">
    <property type="entry name" value="AT HOOK TRANSCRIPTION FACTOR FAMILY-RELATED"/>
    <property type="match status" value="1"/>
</dbReference>
<organism evidence="4 5">
    <name type="scientific">Chromobacterium phragmitis</name>
    <dbReference type="NCBI Taxonomy" id="2202141"/>
    <lineage>
        <taxon>Bacteria</taxon>
        <taxon>Pseudomonadati</taxon>
        <taxon>Pseudomonadota</taxon>
        <taxon>Betaproteobacteria</taxon>
        <taxon>Neisseriales</taxon>
        <taxon>Chromobacteriaceae</taxon>
        <taxon>Chromobacterium</taxon>
    </lineage>
</organism>
<dbReference type="Proteomes" id="UP000252038">
    <property type="component" value="Plasmid unnamed"/>
</dbReference>
<proteinExistence type="predicted"/>
<feature type="region of interest" description="Disordered" evidence="1">
    <location>
        <begin position="956"/>
        <end position="1001"/>
    </location>
</feature>
<dbReference type="Pfam" id="PF18858">
    <property type="entry name" value="LPD39"/>
    <property type="match status" value="1"/>
</dbReference>
<dbReference type="PANTHER" id="PTHR48125">
    <property type="entry name" value="LP07818P1"/>
    <property type="match status" value="1"/>
</dbReference>
<evidence type="ECO:0000256" key="1">
    <source>
        <dbReference type="SAM" id="MobiDB-lite"/>
    </source>
</evidence>
<feature type="region of interest" description="Disordered" evidence="1">
    <location>
        <begin position="1317"/>
        <end position="1345"/>
    </location>
</feature>
<feature type="region of interest" description="Disordered" evidence="1">
    <location>
        <begin position="636"/>
        <end position="688"/>
    </location>
</feature>
<feature type="region of interest" description="Disordered" evidence="1">
    <location>
        <begin position="1371"/>
        <end position="1399"/>
    </location>
</feature>
<dbReference type="KEGG" id="chrb:DK843_22760"/>
<feature type="compositionally biased region" description="Low complexity" evidence="1">
    <location>
        <begin position="1383"/>
        <end position="1399"/>
    </location>
</feature>
<dbReference type="SUPFAM" id="SSF53335">
    <property type="entry name" value="S-adenosyl-L-methionine-dependent methyltransferases"/>
    <property type="match status" value="1"/>
</dbReference>
<evidence type="ECO:0000313" key="5">
    <source>
        <dbReference type="Proteomes" id="UP000252038"/>
    </source>
</evidence>
<dbReference type="NCBIfam" id="NF032893">
    <property type="entry name" value="tail-700"/>
    <property type="match status" value="1"/>
</dbReference>
<dbReference type="InterPro" id="IPR029063">
    <property type="entry name" value="SAM-dependent_MTases_sf"/>
</dbReference>
<feature type="region of interest" description="Disordered" evidence="1">
    <location>
        <begin position="738"/>
        <end position="768"/>
    </location>
</feature>
<dbReference type="EMBL" id="CP029555">
    <property type="protein sequence ID" value="AXE37173.1"/>
    <property type="molecule type" value="Genomic_DNA"/>
</dbReference>
<feature type="region of interest" description="Disordered" evidence="1">
    <location>
        <begin position="214"/>
        <end position="242"/>
    </location>
</feature>
<geneLocation type="plasmid" evidence="4 5">
    <name>unnamed</name>
</geneLocation>
<feature type="compositionally biased region" description="Low complexity" evidence="1">
    <location>
        <begin position="663"/>
        <end position="678"/>
    </location>
</feature>
<feature type="compositionally biased region" description="Low complexity" evidence="1">
    <location>
        <begin position="958"/>
        <end position="991"/>
    </location>
</feature>
<dbReference type="SUPFAM" id="SSF53955">
    <property type="entry name" value="Lysozyme-like"/>
    <property type="match status" value="1"/>
</dbReference>
<name>A0A344UPH5_9NEIS</name>
<evidence type="ECO:0000259" key="2">
    <source>
        <dbReference type="Pfam" id="PF01464"/>
    </source>
</evidence>
<evidence type="ECO:0000259" key="3">
    <source>
        <dbReference type="Pfam" id="PF18858"/>
    </source>
</evidence>
<dbReference type="Pfam" id="PF01464">
    <property type="entry name" value="SLT"/>
    <property type="match status" value="1"/>
</dbReference>
<accession>A0A344UPH5</accession>
<feature type="compositionally biased region" description="Basic and acidic residues" evidence="1">
    <location>
        <begin position="1255"/>
        <end position="1285"/>
    </location>
</feature>
<dbReference type="InterPro" id="IPR023346">
    <property type="entry name" value="Lysozyme-like_dom_sf"/>
</dbReference>
<gene>
    <name evidence="4" type="ORF">DK843_22760</name>
</gene>
<feature type="compositionally biased region" description="Low complexity" evidence="1">
    <location>
        <begin position="636"/>
        <end position="650"/>
    </location>
</feature>
<feature type="domain" description="Large polyvalent protein-associated" evidence="3">
    <location>
        <begin position="3099"/>
        <end position="3260"/>
    </location>
</feature>
<protein>
    <recommendedName>
        <fullName evidence="6">Transglycosylase SLT domain-containing protein</fullName>
    </recommendedName>
</protein>
<dbReference type="InterPro" id="IPR041639">
    <property type="entry name" value="LPD39"/>
</dbReference>